<comment type="subcellular location">
    <subcellularLocation>
        <location evidence="1">Secreted</location>
    </subcellularLocation>
</comment>
<dbReference type="PRINTS" id="PR00724">
    <property type="entry name" value="CRBOXYPTASEC"/>
</dbReference>
<sequence>MADIFFLIIKLVIGVDKEETMASPGSHIVVLAFVLLISSKLAECHNIVRFLPGFQGPLPFLLETGYVEVGETEAEEHAELFYYFIESENDPKGNPLLLWLTGGPGCSAFSGLVFEIGPLTFKNEEYNGSLPNLTLKPQSWTKVSSIIFVDLPAGTGFSYPKTERAVQQSSSKLVRHAHQFIRKWLIDHPEFLSNEVYIAGDSYCGIPVPVIVQEISNGIARTNKRIKLYAKVETKLKYIETSLYSNMLVLLWISPFAQFSIPAGNEGGMQPWIYIQGYLLGNPITTSTEKNYEIPFNHGMALISDELYESLQKNCRGEYRNIDPRNALCLRDMQSYEESISGIETGHVLAPLCDESDLRNDMEVTWRRSSLAHKTSAFFSPRLTLPPLYCRSHAYVLCSYWANDDNVRKALHVRKGSIGKWTRCNDDLKSKFNADIPSSFQYHVNLSRKGYRSLIYSGDHDMVVPFLATQAWIRSLNYSIVSDWRQWYYDGQVAGYTRTYSNRMTFATVKGGGHTAPEYKPEECLAMFSRWISNMPL</sequence>
<evidence type="ECO:0000313" key="8">
    <source>
        <dbReference type="EMBL" id="RZC05832.1"/>
    </source>
</evidence>
<dbReference type="EMBL" id="QZWG01000006">
    <property type="protein sequence ID" value="RZC05832.1"/>
    <property type="molecule type" value="Genomic_DNA"/>
</dbReference>
<dbReference type="GO" id="GO:0004185">
    <property type="term" value="F:serine-type carboxypeptidase activity"/>
    <property type="evidence" value="ECO:0007669"/>
    <property type="project" value="InterPro"/>
</dbReference>
<keyword evidence="3 8" id="KW-0121">Carboxypeptidase</keyword>
<organism evidence="8 9">
    <name type="scientific">Glycine soja</name>
    <name type="common">Wild soybean</name>
    <dbReference type="NCBI Taxonomy" id="3848"/>
    <lineage>
        <taxon>Eukaryota</taxon>
        <taxon>Viridiplantae</taxon>
        <taxon>Streptophyta</taxon>
        <taxon>Embryophyta</taxon>
        <taxon>Tracheophyta</taxon>
        <taxon>Spermatophyta</taxon>
        <taxon>Magnoliopsida</taxon>
        <taxon>eudicotyledons</taxon>
        <taxon>Gunneridae</taxon>
        <taxon>Pentapetalae</taxon>
        <taxon>rosids</taxon>
        <taxon>fabids</taxon>
        <taxon>Fabales</taxon>
        <taxon>Fabaceae</taxon>
        <taxon>Papilionoideae</taxon>
        <taxon>50 kb inversion clade</taxon>
        <taxon>NPAAA clade</taxon>
        <taxon>indigoferoid/millettioid clade</taxon>
        <taxon>Phaseoleae</taxon>
        <taxon>Glycine</taxon>
        <taxon>Glycine subgen. Soja</taxon>
    </lineage>
</organism>
<gene>
    <name evidence="8" type="ORF">D0Y65_013749</name>
</gene>
<evidence type="ECO:0000256" key="1">
    <source>
        <dbReference type="ARBA" id="ARBA00004613"/>
    </source>
</evidence>
<dbReference type="PANTHER" id="PTHR11802">
    <property type="entry name" value="SERINE PROTEASE FAMILY S10 SERINE CARBOXYPEPTIDASE"/>
    <property type="match status" value="1"/>
</dbReference>
<dbReference type="Pfam" id="PF00450">
    <property type="entry name" value="Peptidase_S10"/>
    <property type="match status" value="2"/>
</dbReference>
<keyword evidence="4" id="KW-0378">Hydrolase</keyword>
<keyword evidence="9" id="KW-1185">Reference proteome</keyword>
<protein>
    <submittedName>
        <fullName evidence="8">Serine carboxypeptidase-like 19 isoform G</fullName>
    </submittedName>
</protein>
<dbReference type="FunFam" id="3.40.50.12670:FF:000001">
    <property type="entry name" value="Carboxypeptidase"/>
    <property type="match status" value="1"/>
</dbReference>
<dbReference type="Proteomes" id="UP000289340">
    <property type="component" value="Chromosome 6"/>
</dbReference>
<reference evidence="8 9" key="1">
    <citation type="submission" date="2018-09" db="EMBL/GenBank/DDBJ databases">
        <title>A high-quality reference genome of wild soybean provides a powerful tool to mine soybean genomes.</title>
        <authorList>
            <person name="Xie M."/>
            <person name="Chung C.Y.L."/>
            <person name="Li M.-W."/>
            <person name="Wong F.-L."/>
            <person name="Chan T.-F."/>
            <person name="Lam H.-M."/>
        </authorList>
    </citation>
    <scope>NUCLEOTIDE SEQUENCE [LARGE SCALE GENOMIC DNA]</scope>
    <source>
        <strain evidence="9">cv. W05</strain>
        <tissue evidence="8">Hypocotyl of etiolated seedlings</tissue>
    </source>
</reference>
<keyword evidence="5" id="KW-0732">Signal</keyword>
<keyword evidence="4" id="KW-0645">Protease</keyword>
<dbReference type="GO" id="GO:0006508">
    <property type="term" value="P:proteolysis"/>
    <property type="evidence" value="ECO:0007669"/>
    <property type="project" value="UniProtKB-KW"/>
</dbReference>
<evidence type="ECO:0000256" key="3">
    <source>
        <dbReference type="ARBA" id="ARBA00022645"/>
    </source>
</evidence>
<dbReference type="FunFam" id="3.40.50.11320:FF:000002">
    <property type="entry name" value="Carboxypeptidase"/>
    <property type="match status" value="1"/>
</dbReference>
<name>A0A445K4S6_GLYSO</name>
<keyword evidence="6" id="KW-1015">Disulfide bond</keyword>
<evidence type="ECO:0000256" key="6">
    <source>
        <dbReference type="ARBA" id="ARBA00023157"/>
    </source>
</evidence>
<proteinExistence type="inferred from homology"/>
<keyword evidence="7" id="KW-0325">Glycoprotein</keyword>
<dbReference type="GO" id="GO:0016747">
    <property type="term" value="F:acyltransferase activity, transferring groups other than amino-acyl groups"/>
    <property type="evidence" value="ECO:0007669"/>
    <property type="project" value="TreeGrafter"/>
</dbReference>
<comment type="caution">
    <text evidence="8">The sequence shown here is derived from an EMBL/GenBank/DDBJ whole genome shotgun (WGS) entry which is preliminary data.</text>
</comment>
<dbReference type="Gene3D" id="3.40.50.1820">
    <property type="entry name" value="alpha/beta hydrolase"/>
    <property type="match status" value="1"/>
</dbReference>
<evidence type="ECO:0000256" key="7">
    <source>
        <dbReference type="ARBA" id="ARBA00023180"/>
    </source>
</evidence>
<dbReference type="GO" id="GO:0019748">
    <property type="term" value="P:secondary metabolic process"/>
    <property type="evidence" value="ECO:0007669"/>
    <property type="project" value="TreeGrafter"/>
</dbReference>
<dbReference type="InterPro" id="IPR001563">
    <property type="entry name" value="Peptidase_S10"/>
</dbReference>
<dbReference type="InterPro" id="IPR029058">
    <property type="entry name" value="AB_hydrolase_fold"/>
</dbReference>
<evidence type="ECO:0000256" key="4">
    <source>
        <dbReference type="ARBA" id="ARBA00022670"/>
    </source>
</evidence>
<dbReference type="GO" id="GO:0005576">
    <property type="term" value="C:extracellular region"/>
    <property type="evidence" value="ECO:0007669"/>
    <property type="project" value="UniProtKB-SubCell"/>
</dbReference>
<accession>A0A445K4S6</accession>
<dbReference type="PANTHER" id="PTHR11802:SF29">
    <property type="entry name" value="SERINE CARBOXYPEPTIDASE-LIKE 19"/>
    <property type="match status" value="1"/>
</dbReference>
<dbReference type="AlphaFoldDB" id="A0A445K4S6"/>
<evidence type="ECO:0000256" key="2">
    <source>
        <dbReference type="ARBA" id="ARBA00009431"/>
    </source>
</evidence>
<dbReference type="SUPFAM" id="SSF53474">
    <property type="entry name" value="alpha/beta-Hydrolases"/>
    <property type="match status" value="1"/>
</dbReference>
<comment type="similarity">
    <text evidence="2">Belongs to the peptidase S10 family.</text>
</comment>
<evidence type="ECO:0000256" key="5">
    <source>
        <dbReference type="ARBA" id="ARBA00022729"/>
    </source>
</evidence>
<evidence type="ECO:0000313" key="9">
    <source>
        <dbReference type="Proteomes" id="UP000289340"/>
    </source>
</evidence>